<dbReference type="Pfam" id="PF13625">
    <property type="entry name" value="Helicase_C_3"/>
    <property type="match status" value="1"/>
</dbReference>
<sequence length="729" mass="79896">MSKPAHRSFADDLRGRDDAALAALLAARPDLLSPVPPDISALAARANSTPSISRALDSLNQWELEVLELMACLEEPVSLEDVEIHTGIPSSSVVSHLYRLCLIYRDEGTYRIPRGVRDTFGPELCGLGQRLGSRIEKIDLKKAPEASQELLKKLTWGPSRGSVKDVKNPGPGLQWLLDQAILVIADSHHVMLPAEHAIALRGDKVHHEYHSVKPLLIGESVKDADRAGAHEAAAFLMWVEDLLEAWSREPGSALRSGGMSIRELKRVAQLLGVTEACAAFVAESAFAIGLISIDLDDRIMPTSAYDLWLARTPVERWREIAAHWLITSRAAGLCAPKEGKGVAPLGPELDRAAAPGLRALTLELLATHTDLAPTLDSLIELVAWNRPRRAKHLQAEFVEWTVREAHWLGITGRGAFTSFARQLIADEEPTLLASQLPPLIDHVLLQGDHTAIAPGPLYPEIFREISFMAEVESRGTATVFRFSEKSLRHALDVGYDAEKIEAFIKRVSKTEVPQSLTYQIHDIAKRYGRLRVGSVHSYLRCDDEAILAEAMQDKRLVALELRRLAPTVIISPAPLEEVLETLRSHGYAPAAEGRDGMTTLTSPSVKRSKSRPRPPRLIGDYSLPTPELLTAALRALRTGEHVSTQQRTLPQLAKTPRTTASETLRFLQEMSGSGGSLWIGYADTDGGLTHRIIEPMAIAAGYVTGFDQLSGEIKRFAISRISGVAAIDQ</sequence>
<protein>
    <submittedName>
        <fullName evidence="3">Unannotated protein</fullName>
    </submittedName>
</protein>
<dbReference type="PROSITE" id="PS52050">
    <property type="entry name" value="WYL"/>
    <property type="match status" value="1"/>
</dbReference>
<dbReference type="InterPro" id="IPR032830">
    <property type="entry name" value="XPB/Ssl2_N"/>
</dbReference>
<feature type="domain" description="Helicase XPB/Ssl2 N-terminal" evidence="2">
    <location>
        <begin position="443"/>
        <end position="565"/>
    </location>
</feature>
<gene>
    <name evidence="3" type="ORF">UFOPK2593_00718</name>
</gene>
<accession>A0A6J6Q3Y9</accession>
<evidence type="ECO:0000259" key="2">
    <source>
        <dbReference type="Pfam" id="PF13625"/>
    </source>
</evidence>
<name>A0A6J6Q3Y9_9ZZZZ</name>
<dbReference type="AlphaFoldDB" id="A0A6J6Q3Y9"/>
<evidence type="ECO:0000313" key="3">
    <source>
        <dbReference type="EMBL" id="CAB4702804.1"/>
    </source>
</evidence>
<organism evidence="3">
    <name type="scientific">freshwater metagenome</name>
    <dbReference type="NCBI Taxonomy" id="449393"/>
    <lineage>
        <taxon>unclassified sequences</taxon>
        <taxon>metagenomes</taxon>
        <taxon>ecological metagenomes</taxon>
    </lineage>
</organism>
<proteinExistence type="predicted"/>
<feature type="region of interest" description="Disordered" evidence="1">
    <location>
        <begin position="589"/>
        <end position="620"/>
    </location>
</feature>
<dbReference type="EMBL" id="CAEZXW010000036">
    <property type="protein sequence ID" value="CAB4702804.1"/>
    <property type="molecule type" value="Genomic_DNA"/>
</dbReference>
<reference evidence="3" key="1">
    <citation type="submission" date="2020-05" db="EMBL/GenBank/DDBJ databases">
        <authorList>
            <person name="Chiriac C."/>
            <person name="Salcher M."/>
            <person name="Ghai R."/>
            <person name="Kavagutti S V."/>
        </authorList>
    </citation>
    <scope>NUCLEOTIDE SEQUENCE</scope>
</reference>
<evidence type="ECO:0000256" key="1">
    <source>
        <dbReference type="SAM" id="MobiDB-lite"/>
    </source>
</evidence>